<keyword evidence="2" id="KW-0547">Nucleotide-binding</keyword>
<keyword evidence="1" id="KW-0677">Repeat</keyword>
<feature type="coiled-coil region" evidence="6">
    <location>
        <begin position="239"/>
        <end position="273"/>
    </location>
</feature>
<dbReference type="FunFam" id="3.40.50.300:FF:000070">
    <property type="entry name" value="Putative ABC transporter ATP-binding component"/>
    <property type="match status" value="1"/>
</dbReference>
<feature type="domain" description="ABC transporter" evidence="7">
    <location>
        <begin position="2"/>
        <end position="250"/>
    </location>
</feature>
<keyword evidence="9" id="KW-1185">Reference proteome</keyword>
<dbReference type="SUPFAM" id="SSF52540">
    <property type="entry name" value="P-loop containing nucleoside triphosphate hydrolases"/>
    <property type="match status" value="2"/>
</dbReference>
<organism evidence="8 9">
    <name type="scientific">Winogradskyella pacifica</name>
    <dbReference type="NCBI Taxonomy" id="664642"/>
    <lineage>
        <taxon>Bacteria</taxon>
        <taxon>Pseudomonadati</taxon>
        <taxon>Bacteroidota</taxon>
        <taxon>Flavobacteriia</taxon>
        <taxon>Flavobacteriales</taxon>
        <taxon>Flavobacteriaceae</taxon>
        <taxon>Winogradskyella</taxon>
    </lineage>
</organism>
<evidence type="ECO:0000313" key="8">
    <source>
        <dbReference type="EMBL" id="REE08233.1"/>
    </source>
</evidence>
<dbReference type="PANTHER" id="PTHR42855">
    <property type="entry name" value="ABC TRANSPORTER ATP-BINDING SUBUNIT"/>
    <property type="match status" value="1"/>
</dbReference>
<dbReference type="Proteomes" id="UP000256919">
    <property type="component" value="Unassembled WGS sequence"/>
</dbReference>
<dbReference type="InterPro" id="IPR027417">
    <property type="entry name" value="P-loop_NTPase"/>
</dbReference>
<dbReference type="Pfam" id="PF00005">
    <property type="entry name" value="ABC_tran"/>
    <property type="match status" value="2"/>
</dbReference>
<dbReference type="OrthoDB" id="1521973at2"/>
<evidence type="ECO:0000259" key="7">
    <source>
        <dbReference type="PROSITE" id="PS50893"/>
    </source>
</evidence>
<dbReference type="EMBL" id="QREI01000008">
    <property type="protein sequence ID" value="REE08233.1"/>
    <property type="molecule type" value="Genomic_DNA"/>
</dbReference>
<keyword evidence="3" id="KW-0067">ATP-binding</keyword>
<evidence type="ECO:0000256" key="1">
    <source>
        <dbReference type="ARBA" id="ARBA00022737"/>
    </source>
</evidence>
<protein>
    <recommendedName>
        <fullName evidence="5">Probable ATP-binding protein YbiT</fullName>
    </recommendedName>
</protein>
<evidence type="ECO:0000256" key="4">
    <source>
        <dbReference type="ARBA" id="ARBA00061551"/>
    </source>
</evidence>
<dbReference type="InterPro" id="IPR003593">
    <property type="entry name" value="AAA+_ATPase"/>
</dbReference>
<reference evidence="8 9" key="1">
    <citation type="submission" date="2018-07" db="EMBL/GenBank/DDBJ databases">
        <title>Genomic Encyclopedia of Type Strains, Phase III (KMG-III): the genomes of soil and plant-associated and newly described type strains.</title>
        <authorList>
            <person name="Whitman W."/>
        </authorList>
    </citation>
    <scope>NUCLEOTIDE SEQUENCE [LARGE SCALE GENOMIC DNA]</scope>
    <source>
        <strain evidence="8 9">CECT 7948</strain>
    </source>
</reference>
<dbReference type="AlphaFoldDB" id="A0A3D9LQK2"/>
<name>A0A3D9LQK2_9FLAO</name>
<dbReference type="CDD" id="cd03221">
    <property type="entry name" value="ABCF_EF-3"/>
    <property type="match status" value="2"/>
</dbReference>
<dbReference type="Gene3D" id="3.40.50.300">
    <property type="entry name" value="P-loop containing nucleotide triphosphate hydrolases"/>
    <property type="match status" value="2"/>
</dbReference>
<feature type="domain" description="ABC transporter" evidence="7">
    <location>
        <begin position="318"/>
        <end position="536"/>
    </location>
</feature>
<dbReference type="Pfam" id="PF12848">
    <property type="entry name" value="ABC_tran_Xtn"/>
    <property type="match status" value="1"/>
</dbReference>
<gene>
    <name evidence="8" type="ORF">DFQ09_108109</name>
</gene>
<evidence type="ECO:0000256" key="2">
    <source>
        <dbReference type="ARBA" id="ARBA00022741"/>
    </source>
</evidence>
<keyword evidence="6" id="KW-0175">Coiled coil</keyword>
<evidence type="ECO:0000313" key="9">
    <source>
        <dbReference type="Proteomes" id="UP000256919"/>
    </source>
</evidence>
<dbReference type="InterPro" id="IPR051309">
    <property type="entry name" value="ABCF_ATPase"/>
</dbReference>
<dbReference type="InterPro" id="IPR003439">
    <property type="entry name" value="ABC_transporter-like_ATP-bd"/>
</dbReference>
<evidence type="ECO:0000256" key="3">
    <source>
        <dbReference type="ARBA" id="ARBA00022840"/>
    </source>
</evidence>
<dbReference type="SMART" id="SM00382">
    <property type="entry name" value="AAA"/>
    <property type="match status" value="1"/>
</dbReference>
<proteinExistence type="inferred from homology"/>
<dbReference type="RefSeq" id="WP_115811892.1">
    <property type="nucleotide sequence ID" value="NZ_JABFDI010000016.1"/>
</dbReference>
<dbReference type="PROSITE" id="PS50893">
    <property type="entry name" value="ABC_TRANSPORTER_2"/>
    <property type="match status" value="2"/>
</dbReference>
<dbReference type="GO" id="GO:0016887">
    <property type="term" value="F:ATP hydrolysis activity"/>
    <property type="evidence" value="ECO:0007669"/>
    <property type="project" value="InterPro"/>
</dbReference>
<dbReference type="FunFam" id="3.40.50.300:FF:000011">
    <property type="entry name" value="Putative ABC transporter ATP-binding component"/>
    <property type="match status" value="1"/>
</dbReference>
<dbReference type="GO" id="GO:0005524">
    <property type="term" value="F:ATP binding"/>
    <property type="evidence" value="ECO:0007669"/>
    <property type="project" value="UniProtKB-KW"/>
</dbReference>
<sequence length="541" mass="61554">MLSVSNLSVQFGKRILFDEVSTTFNNGNCYGIIGANGAGKSTFLKIIAGKMDPTSGSVHLEPGKRMSVLEQNHNLHDEDTVLETILKGNKPLYKLKSQLDALYADYTDENAEKIGELQVQFEEMNGWNADSDAAAMLSNLGIKEDYHYTLMKDLDGKQKVRVLLAQALFGNPDLLIMDEPTNDLDYETISWLENFLANYESCVIVVSHDRHFLDSVCTHISDIDFGKINHFSGNYTFWYESSQLAARQHAQQNKKAEEKKKELEDFIRRFSANVAKSKQATSRKKMIEKLNISDIKRSSRRYPAIIFERDREAGDQILNVQGLSASLENEVLFSNIDINLNKGDKVVVYSKDSRATTAFYQILNGKEQADSGKFDWGVTTNQSYLPLDNSDFFKNKLSLVDWLRQWAQTEEEREEVNIRGFLGKMIFSGEEALKTSDVLSGGEKVRCMLSRMMMMRANVLMLDEPTNHLDLESITAFNNSLTNFKGTIMLTTHDHEFAQTVGNRIIELTPNGVIDRYMTFDEYMSDKKIKEQREKMYGATV</sequence>
<dbReference type="InterPro" id="IPR032781">
    <property type="entry name" value="ABC_tran_Xtn"/>
</dbReference>
<accession>A0A3D9LQK2</accession>
<evidence type="ECO:0000256" key="6">
    <source>
        <dbReference type="SAM" id="Coils"/>
    </source>
</evidence>
<comment type="similarity">
    <text evidence="4">Belongs to the ABC transporter superfamily. ABCF family. YbiT subfamily.</text>
</comment>
<evidence type="ECO:0000256" key="5">
    <source>
        <dbReference type="ARBA" id="ARBA00074044"/>
    </source>
</evidence>
<comment type="caution">
    <text evidence="8">The sequence shown here is derived from an EMBL/GenBank/DDBJ whole genome shotgun (WGS) entry which is preliminary data.</text>
</comment>
<dbReference type="PANTHER" id="PTHR42855:SF2">
    <property type="entry name" value="DRUG RESISTANCE ABC TRANSPORTER,ATP-BINDING PROTEIN"/>
    <property type="match status" value="1"/>
</dbReference>